<proteinExistence type="predicted"/>
<keyword evidence="2" id="KW-1185">Reference proteome</keyword>
<dbReference type="AlphaFoldDB" id="A0A7C8ILE1"/>
<comment type="caution">
    <text evidence="1">The sequence shown here is derived from an EMBL/GenBank/DDBJ whole genome shotgun (WGS) entry which is preliminary data.</text>
</comment>
<sequence>MASRIPVLQHVPREDIEFVFRIFSRLRKLRVNGSRVGRVVKILASDDPPSYHTLQDIKLGSCIPTGVSPHEISRLLSISSLRVLDLCECPDLDGVVPADDIPPLNLTSLSIRPNAVSQAAFEFILARCSKLEQVQYTTLFPTTPDCMTRLSHALCPLSSTLKRLSVSFNGSPFDYQDSSRLDLSALKALTWLEASSICLFEYTSSDPGPAFYTYLPRSLVSLTIVWCILHPPIIFPSNSEQLRIQEYTHTRANPRAKASFHEANDHAWLLDLAHHKAAYVPALKEICLVGIT</sequence>
<reference evidence="1 2" key="1">
    <citation type="submission" date="2020-01" db="EMBL/GenBank/DDBJ databases">
        <authorList>
            <consortium name="DOE Joint Genome Institute"/>
            <person name="Haridas S."/>
            <person name="Albert R."/>
            <person name="Binder M."/>
            <person name="Bloem J."/>
            <person name="Labutti K."/>
            <person name="Salamov A."/>
            <person name="Andreopoulos B."/>
            <person name="Baker S.E."/>
            <person name="Barry K."/>
            <person name="Bills G."/>
            <person name="Bluhm B.H."/>
            <person name="Cannon C."/>
            <person name="Castanera R."/>
            <person name="Culley D.E."/>
            <person name="Daum C."/>
            <person name="Ezra D."/>
            <person name="Gonzalez J.B."/>
            <person name="Henrissat B."/>
            <person name="Kuo A."/>
            <person name="Liang C."/>
            <person name="Lipzen A."/>
            <person name="Lutzoni F."/>
            <person name="Magnuson J."/>
            <person name="Mondo S."/>
            <person name="Nolan M."/>
            <person name="Ohm R."/>
            <person name="Pangilinan J."/>
            <person name="Park H.-J.H."/>
            <person name="Ramirez L."/>
            <person name="Alfaro M."/>
            <person name="Sun H."/>
            <person name="Tritt A."/>
            <person name="Yoshinaga Y."/>
            <person name="Zwiers L.-H.L."/>
            <person name="Turgeon B.G."/>
            <person name="Goodwin S.B."/>
            <person name="Spatafora J.W."/>
            <person name="Crous P.W."/>
            <person name="Grigoriev I.V."/>
        </authorList>
    </citation>
    <scope>NUCLEOTIDE SEQUENCE [LARGE SCALE GENOMIC DNA]</scope>
    <source>
        <strain evidence="1 2">CBS 611.86</strain>
    </source>
</reference>
<organism evidence="1 2">
    <name type="scientific">Massariosphaeria phaeospora</name>
    <dbReference type="NCBI Taxonomy" id="100035"/>
    <lineage>
        <taxon>Eukaryota</taxon>
        <taxon>Fungi</taxon>
        <taxon>Dikarya</taxon>
        <taxon>Ascomycota</taxon>
        <taxon>Pezizomycotina</taxon>
        <taxon>Dothideomycetes</taxon>
        <taxon>Pleosporomycetidae</taxon>
        <taxon>Pleosporales</taxon>
        <taxon>Pleosporales incertae sedis</taxon>
        <taxon>Massariosphaeria</taxon>
    </lineage>
</organism>
<gene>
    <name evidence="1" type="ORF">BDV95DRAFT_562367</name>
</gene>
<evidence type="ECO:0000313" key="2">
    <source>
        <dbReference type="Proteomes" id="UP000481861"/>
    </source>
</evidence>
<protein>
    <recommendedName>
        <fullName evidence="3">F-box domain-containing protein</fullName>
    </recommendedName>
</protein>
<dbReference type="InterPro" id="IPR032675">
    <property type="entry name" value="LRR_dom_sf"/>
</dbReference>
<dbReference type="Gene3D" id="3.80.10.10">
    <property type="entry name" value="Ribonuclease Inhibitor"/>
    <property type="match status" value="1"/>
</dbReference>
<dbReference type="Proteomes" id="UP000481861">
    <property type="component" value="Unassembled WGS sequence"/>
</dbReference>
<evidence type="ECO:0000313" key="1">
    <source>
        <dbReference type="EMBL" id="KAF2875667.1"/>
    </source>
</evidence>
<name>A0A7C8ILE1_9PLEO</name>
<evidence type="ECO:0008006" key="3">
    <source>
        <dbReference type="Google" id="ProtNLM"/>
    </source>
</evidence>
<dbReference type="SUPFAM" id="SSF52047">
    <property type="entry name" value="RNI-like"/>
    <property type="match status" value="1"/>
</dbReference>
<dbReference type="OrthoDB" id="2520703at2759"/>
<accession>A0A7C8ILE1</accession>
<dbReference type="EMBL" id="JAADJZ010000004">
    <property type="protein sequence ID" value="KAF2875667.1"/>
    <property type="molecule type" value="Genomic_DNA"/>
</dbReference>